<name>A0A930MYD4_9BACT</name>
<evidence type="ECO:0000313" key="3">
    <source>
        <dbReference type="Proteomes" id="UP000771736"/>
    </source>
</evidence>
<dbReference type="AlphaFoldDB" id="A0A930MYD4"/>
<feature type="domain" description="Knr4/Smi1-like" evidence="1">
    <location>
        <begin position="7"/>
        <end position="117"/>
    </location>
</feature>
<dbReference type="Pfam" id="PF09346">
    <property type="entry name" value="SMI1_KNR4"/>
    <property type="match status" value="1"/>
</dbReference>
<dbReference type="RefSeq" id="WP_025001158.1">
    <property type="nucleotide sequence ID" value="NZ_CAUOTG010000036.1"/>
</dbReference>
<reference evidence="2" key="1">
    <citation type="submission" date="2020-04" db="EMBL/GenBank/DDBJ databases">
        <title>Deep metagenomics examines the oral microbiome during advanced dental caries in children, revealing novel taxa and co-occurrences with host molecules.</title>
        <authorList>
            <person name="Baker J.L."/>
            <person name="Morton J.T."/>
            <person name="Dinis M."/>
            <person name="Alvarez R."/>
            <person name="Tran N.C."/>
            <person name="Knight R."/>
            <person name="Edlund A."/>
        </authorList>
    </citation>
    <scope>NUCLEOTIDE SEQUENCE</scope>
    <source>
        <strain evidence="2">JCVI_44_bin.5</strain>
    </source>
</reference>
<sequence>MSIEENKRQILKFETKHNLQFPSRYFDFLSEINYGDIFEIENTGICMYSYSDLEERNQTYEIQDFEPNYLMIGQDGDMAYFINKNNSNDDTIYSNDLGALGSLEMRKEADNIYDFLKSFD</sequence>
<dbReference type="EMBL" id="JABZSJ010000048">
    <property type="protein sequence ID" value="MBF1384849.1"/>
    <property type="molecule type" value="Genomic_DNA"/>
</dbReference>
<evidence type="ECO:0000313" key="2">
    <source>
        <dbReference type="EMBL" id="MBF1384849.1"/>
    </source>
</evidence>
<comment type="caution">
    <text evidence="2">The sequence shown here is derived from an EMBL/GenBank/DDBJ whole genome shotgun (WGS) entry which is preliminary data.</text>
</comment>
<dbReference type="InterPro" id="IPR037883">
    <property type="entry name" value="Knr4/Smi1-like_sf"/>
</dbReference>
<dbReference type="InterPro" id="IPR018958">
    <property type="entry name" value="Knr4/Smi1-like_dom"/>
</dbReference>
<dbReference type="Proteomes" id="UP000771736">
    <property type="component" value="Unassembled WGS sequence"/>
</dbReference>
<accession>A0A930MYD4</accession>
<dbReference type="Gene3D" id="3.40.1580.10">
    <property type="entry name" value="SMI1/KNR4-like"/>
    <property type="match status" value="1"/>
</dbReference>
<dbReference type="SUPFAM" id="SSF160631">
    <property type="entry name" value="SMI1/KNR4-like"/>
    <property type="match status" value="1"/>
</dbReference>
<evidence type="ECO:0000259" key="1">
    <source>
        <dbReference type="Pfam" id="PF09346"/>
    </source>
</evidence>
<gene>
    <name evidence="2" type="ORF">HXN26_08390</name>
</gene>
<protein>
    <submittedName>
        <fullName evidence="2">SMI1/KNR4 family protein</fullName>
    </submittedName>
</protein>
<proteinExistence type="predicted"/>
<organism evidence="2 3">
    <name type="scientific">Prevotella aurantiaca</name>
    <dbReference type="NCBI Taxonomy" id="596085"/>
    <lineage>
        <taxon>Bacteria</taxon>
        <taxon>Pseudomonadati</taxon>
        <taxon>Bacteroidota</taxon>
        <taxon>Bacteroidia</taxon>
        <taxon>Bacteroidales</taxon>
        <taxon>Prevotellaceae</taxon>
        <taxon>Prevotella</taxon>
    </lineage>
</organism>